<gene>
    <name evidence="2" type="ORF">MM415A01270_0003</name>
    <name evidence="1" type="ORF">MM415B01828_0003</name>
</gene>
<name>A0A6M3IHI3_9ZZZZ</name>
<protein>
    <submittedName>
        <fullName evidence="1">Uncharacterized protein</fullName>
    </submittedName>
</protein>
<sequence length="127" mass="14278">MSVKQKWSQRGNDAEDALIRNIDARNFAKRYGKELAFKLRKIISDKLSAKDLKKTAGEIRLEYVVLKFAEALEDGELKQVEFYGGKIEEYCIAKPKDVGGPLEDGLANLMEVVAMQLAAKRVTDGRD</sequence>
<dbReference type="EMBL" id="MT142291">
    <property type="protein sequence ID" value="QJA77590.1"/>
    <property type="molecule type" value="Genomic_DNA"/>
</dbReference>
<reference evidence="1" key="1">
    <citation type="submission" date="2020-03" db="EMBL/GenBank/DDBJ databases">
        <title>The deep terrestrial virosphere.</title>
        <authorList>
            <person name="Holmfeldt K."/>
            <person name="Nilsson E."/>
            <person name="Simone D."/>
            <person name="Lopez-Fernandez M."/>
            <person name="Wu X."/>
            <person name="de Brujin I."/>
            <person name="Lundin D."/>
            <person name="Andersson A."/>
            <person name="Bertilsson S."/>
            <person name="Dopson M."/>
        </authorList>
    </citation>
    <scope>NUCLEOTIDE SEQUENCE</scope>
    <source>
        <strain evidence="2">MM415A01270</strain>
        <strain evidence="1">MM415B01828</strain>
    </source>
</reference>
<dbReference type="EMBL" id="MT141225">
    <property type="protein sequence ID" value="QJA56537.1"/>
    <property type="molecule type" value="Genomic_DNA"/>
</dbReference>
<evidence type="ECO:0000313" key="1">
    <source>
        <dbReference type="EMBL" id="QJA56537.1"/>
    </source>
</evidence>
<organism evidence="1">
    <name type="scientific">viral metagenome</name>
    <dbReference type="NCBI Taxonomy" id="1070528"/>
    <lineage>
        <taxon>unclassified sequences</taxon>
        <taxon>metagenomes</taxon>
        <taxon>organismal metagenomes</taxon>
    </lineage>
</organism>
<accession>A0A6M3IHI3</accession>
<proteinExistence type="predicted"/>
<dbReference type="AlphaFoldDB" id="A0A6M3IHI3"/>
<evidence type="ECO:0000313" key="2">
    <source>
        <dbReference type="EMBL" id="QJA77590.1"/>
    </source>
</evidence>